<gene>
    <name evidence="1" type="ORF">PVK06_038114</name>
</gene>
<accession>A0ABR0MZ82</accession>
<name>A0ABR0MZ82_GOSAR</name>
<sequence>MCLVTFEHSSADPKFAFPSKLELVRSGKEGNQKWMLLSCACKENLRVFLG</sequence>
<protein>
    <submittedName>
        <fullName evidence="1">Uncharacterized protein</fullName>
    </submittedName>
</protein>
<reference evidence="1 2" key="1">
    <citation type="submission" date="2023-03" db="EMBL/GenBank/DDBJ databases">
        <title>WGS of Gossypium arboreum.</title>
        <authorList>
            <person name="Yu D."/>
        </authorList>
    </citation>
    <scope>NUCLEOTIDE SEQUENCE [LARGE SCALE GENOMIC DNA]</scope>
    <source>
        <tissue evidence="1">Leaf</tissue>
    </source>
</reference>
<comment type="caution">
    <text evidence="1">The sequence shown here is derived from an EMBL/GenBank/DDBJ whole genome shotgun (WGS) entry which is preliminary data.</text>
</comment>
<dbReference type="EMBL" id="JARKNE010000011">
    <property type="protein sequence ID" value="KAK5783605.1"/>
    <property type="molecule type" value="Genomic_DNA"/>
</dbReference>
<proteinExistence type="predicted"/>
<evidence type="ECO:0000313" key="1">
    <source>
        <dbReference type="EMBL" id="KAK5783605.1"/>
    </source>
</evidence>
<keyword evidence="2" id="KW-1185">Reference proteome</keyword>
<evidence type="ECO:0000313" key="2">
    <source>
        <dbReference type="Proteomes" id="UP001358586"/>
    </source>
</evidence>
<dbReference type="Proteomes" id="UP001358586">
    <property type="component" value="Chromosome 11"/>
</dbReference>
<organism evidence="1 2">
    <name type="scientific">Gossypium arboreum</name>
    <name type="common">Tree cotton</name>
    <name type="synonym">Gossypium nanking</name>
    <dbReference type="NCBI Taxonomy" id="29729"/>
    <lineage>
        <taxon>Eukaryota</taxon>
        <taxon>Viridiplantae</taxon>
        <taxon>Streptophyta</taxon>
        <taxon>Embryophyta</taxon>
        <taxon>Tracheophyta</taxon>
        <taxon>Spermatophyta</taxon>
        <taxon>Magnoliopsida</taxon>
        <taxon>eudicotyledons</taxon>
        <taxon>Gunneridae</taxon>
        <taxon>Pentapetalae</taxon>
        <taxon>rosids</taxon>
        <taxon>malvids</taxon>
        <taxon>Malvales</taxon>
        <taxon>Malvaceae</taxon>
        <taxon>Malvoideae</taxon>
        <taxon>Gossypium</taxon>
    </lineage>
</organism>